<reference evidence="3" key="1">
    <citation type="journal article" date="2019" name="Int. J. Syst. Evol. Microbiol.">
        <title>The Global Catalogue of Microorganisms (GCM) 10K type strain sequencing project: providing services to taxonomists for standard genome sequencing and annotation.</title>
        <authorList>
            <consortium name="The Broad Institute Genomics Platform"/>
            <consortium name="The Broad Institute Genome Sequencing Center for Infectious Disease"/>
            <person name="Wu L."/>
            <person name="Ma J."/>
        </authorList>
    </citation>
    <scope>NUCLEOTIDE SEQUENCE [LARGE SCALE GENOMIC DNA]</scope>
    <source>
        <strain evidence="3">NBRC 113072</strain>
    </source>
</reference>
<evidence type="ECO:0000313" key="2">
    <source>
        <dbReference type="EMBL" id="GMA39070.1"/>
    </source>
</evidence>
<proteinExistence type="predicted"/>
<comment type="caution">
    <text evidence="2">The sequence shown here is derived from an EMBL/GenBank/DDBJ whole genome shotgun (WGS) entry which is preliminary data.</text>
</comment>
<sequence length="120" mass="12349">MAGEVAVAGDHGVDVGGVEERDPGRESVGDGEAQGRGVVVAGAVLAAESGEVGQDAGVVNQRASSAWWTRTQARVVGRRTPLRLTTRRARVLTRVDLPAPVEPPTTASRGASMSTSLGMM</sequence>
<feature type="compositionally biased region" description="Polar residues" evidence="1">
    <location>
        <begin position="105"/>
        <end position="120"/>
    </location>
</feature>
<dbReference type="Proteomes" id="UP001157126">
    <property type="component" value="Unassembled WGS sequence"/>
</dbReference>
<feature type="compositionally biased region" description="Low complexity" evidence="1">
    <location>
        <begin position="1"/>
        <end position="10"/>
    </location>
</feature>
<evidence type="ECO:0000313" key="3">
    <source>
        <dbReference type="Proteomes" id="UP001157126"/>
    </source>
</evidence>
<organism evidence="2 3">
    <name type="scientific">Mobilicoccus caccae</name>
    <dbReference type="NCBI Taxonomy" id="1859295"/>
    <lineage>
        <taxon>Bacteria</taxon>
        <taxon>Bacillati</taxon>
        <taxon>Actinomycetota</taxon>
        <taxon>Actinomycetes</taxon>
        <taxon>Micrococcales</taxon>
        <taxon>Dermatophilaceae</taxon>
        <taxon>Mobilicoccus</taxon>
    </lineage>
</organism>
<feature type="region of interest" description="Disordered" evidence="1">
    <location>
        <begin position="1"/>
        <end position="34"/>
    </location>
</feature>
<name>A0ABQ6IMA7_9MICO</name>
<feature type="region of interest" description="Disordered" evidence="1">
    <location>
        <begin position="96"/>
        <end position="120"/>
    </location>
</feature>
<feature type="compositionally biased region" description="Basic and acidic residues" evidence="1">
    <location>
        <begin position="18"/>
        <end position="28"/>
    </location>
</feature>
<keyword evidence="3" id="KW-1185">Reference proteome</keyword>
<accession>A0ABQ6IMA7</accession>
<gene>
    <name evidence="2" type="ORF">GCM10025883_11150</name>
</gene>
<evidence type="ECO:0000256" key="1">
    <source>
        <dbReference type="SAM" id="MobiDB-lite"/>
    </source>
</evidence>
<dbReference type="EMBL" id="BSUO01000001">
    <property type="protein sequence ID" value="GMA39070.1"/>
    <property type="molecule type" value="Genomic_DNA"/>
</dbReference>
<protein>
    <submittedName>
        <fullName evidence="2">Uncharacterized protein</fullName>
    </submittedName>
</protein>